<dbReference type="GO" id="GO:0020037">
    <property type="term" value="F:heme binding"/>
    <property type="evidence" value="ECO:0007669"/>
    <property type="project" value="InterPro"/>
</dbReference>
<dbReference type="PROSITE" id="PS00086">
    <property type="entry name" value="CYTOCHROME_P450"/>
    <property type="match status" value="1"/>
</dbReference>
<keyword evidence="14" id="KW-1133">Transmembrane helix</keyword>
<gene>
    <name evidence="15" type="ORF">CKAH01_00835</name>
</gene>
<sequence length="526" mass="58881">MGLLQEVAGPLSDQFQNLGTGLQVTIVFFAVIVLSVVLNVLSQALFKNANEPPLVFHWFPFVGSTITYGMDPPTFFKVNREKYGDIFTFVLLGKRTTVAVGPQGNDFILNGKLKDVNAEEIYTVLTTPVFGRDVVYDCPNAKLMEQKKFMKIALTTEAFRSYVPIIAHEVSNYFKRNPDFKASSGVVNLPPKMAEITIFTASHALQGAEIRNKFDETLAALYHDLDMGFTPINFTLHWAPLPWNKKRDHAQRTVAQIYMDTIKDRRDNGRTDGLDIMSHLMNSTYKNGTKVPDHEIAHMMIALLMAGQHSSSSTSSWIMLRLAQYPQIMEELYQEQVRVLGADLPPLKYEDLAKLPLNQAIIKETLRLHAPIHSIMRAVKSPMPVPGTKFVIPTSHTLLAAPGVSGTDPAYFPNPEVWDPHRWESDSPNAPKIGGKDAEDEEKVDYGYGLVSKGAASPYLPFGAGRHRCIGEQFANVQLQTITAMIVREFKFRNADGSDKLIGTDYASLFSRPLEPANIYWEKREA</sequence>
<protein>
    <submittedName>
        <fullName evidence="15">Cytochrome p450 51b</fullName>
    </submittedName>
</protein>
<dbReference type="SUPFAM" id="SSF48264">
    <property type="entry name" value="Cytochrome P450"/>
    <property type="match status" value="1"/>
</dbReference>
<feature type="transmembrane region" description="Helical" evidence="14">
    <location>
        <begin position="20"/>
        <end position="41"/>
    </location>
</feature>
<evidence type="ECO:0000256" key="3">
    <source>
        <dbReference type="ARBA" id="ARBA00010617"/>
    </source>
</evidence>
<dbReference type="Proteomes" id="UP001281614">
    <property type="component" value="Unassembled WGS sequence"/>
</dbReference>
<evidence type="ECO:0000256" key="11">
    <source>
        <dbReference type="ARBA" id="ARBA00029435"/>
    </source>
</evidence>
<dbReference type="AlphaFoldDB" id="A0AAD9YHQ0"/>
<dbReference type="InterPro" id="IPR036396">
    <property type="entry name" value="Cyt_P450_sf"/>
</dbReference>
<keyword evidence="4 12" id="KW-0349">Heme</keyword>
<name>A0AAD9YHQ0_COLKA</name>
<evidence type="ECO:0000313" key="15">
    <source>
        <dbReference type="EMBL" id="KAK2769228.1"/>
    </source>
</evidence>
<dbReference type="PANTHER" id="PTHR24304:SF2">
    <property type="entry name" value="24-HYDROXYCHOLESTEROL 7-ALPHA-HYDROXYLASE"/>
    <property type="match status" value="1"/>
</dbReference>
<keyword evidence="16" id="KW-1185">Reference proteome</keyword>
<evidence type="ECO:0000256" key="13">
    <source>
        <dbReference type="RuleBase" id="RU000461"/>
    </source>
</evidence>
<dbReference type="GO" id="GO:0005506">
    <property type="term" value="F:iron ion binding"/>
    <property type="evidence" value="ECO:0007669"/>
    <property type="project" value="InterPro"/>
</dbReference>
<dbReference type="InterPro" id="IPR017972">
    <property type="entry name" value="Cyt_P450_CS"/>
</dbReference>
<reference evidence="15" key="1">
    <citation type="submission" date="2023-02" db="EMBL/GenBank/DDBJ databases">
        <title>Colletotrichum kahawae CIFC_Que2 genome sequencing and assembly.</title>
        <authorList>
            <person name="Baroncelli R."/>
        </authorList>
    </citation>
    <scope>NUCLEOTIDE SEQUENCE</scope>
    <source>
        <strain evidence="15">CIFC_Que2</strain>
    </source>
</reference>
<dbReference type="FunFam" id="1.10.630.10:FF:000033">
    <property type="entry name" value="14-alpha sterol demethylase"/>
    <property type="match status" value="1"/>
</dbReference>
<dbReference type="PANTHER" id="PTHR24304">
    <property type="entry name" value="CYTOCHROME P450 FAMILY 7"/>
    <property type="match status" value="1"/>
</dbReference>
<evidence type="ECO:0000256" key="8">
    <source>
        <dbReference type="ARBA" id="ARBA00023004"/>
    </source>
</evidence>
<evidence type="ECO:0000256" key="2">
    <source>
        <dbReference type="ARBA" id="ARBA00004389"/>
    </source>
</evidence>
<comment type="caution">
    <text evidence="15">The sequence shown here is derived from an EMBL/GenBank/DDBJ whole genome shotgun (WGS) entry which is preliminary data.</text>
</comment>
<dbReference type="Pfam" id="PF00067">
    <property type="entry name" value="p450"/>
    <property type="match status" value="1"/>
</dbReference>
<evidence type="ECO:0000256" key="14">
    <source>
        <dbReference type="SAM" id="Phobius"/>
    </source>
</evidence>
<keyword evidence="9 13" id="KW-0503">Monooxygenase</keyword>
<evidence type="ECO:0000256" key="10">
    <source>
        <dbReference type="ARBA" id="ARBA00023136"/>
    </source>
</evidence>
<comment type="pathway">
    <text evidence="11">Steroid metabolism; ergosterol biosynthesis.</text>
</comment>
<evidence type="ECO:0000256" key="7">
    <source>
        <dbReference type="ARBA" id="ARBA00023002"/>
    </source>
</evidence>
<evidence type="ECO:0000256" key="1">
    <source>
        <dbReference type="ARBA" id="ARBA00001971"/>
    </source>
</evidence>
<dbReference type="GO" id="GO:0005789">
    <property type="term" value="C:endoplasmic reticulum membrane"/>
    <property type="evidence" value="ECO:0007669"/>
    <property type="project" value="UniProtKB-SubCell"/>
</dbReference>
<evidence type="ECO:0000313" key="16">
    <source>
        <dbReference type="Proteomes" id="UP001281614"/>
    </source>
</evidence>
<evidence type="ECO:0000256" key="12">
    <source>
        <dbReference type="PIRSR" id="PIRSR602403-1"/>
    </source>
</evidence>
<dbReference type="GO" id="GO:0008398">
    <property type="term" value="F:sterol 14-demethylase activity"/>
    <property type="evidence" value="ECO:0007669"/>
    <property type="project" value="UniProtKB-ARBA"/>
</dbReference>
<dbReference type="InterPro" id="IPR001128">
    <property type="entry name" value="Cyt_P450"/>
</dbReference>
<dbReference type="Gene3D" id="1.10.630.10">
    <property type="entry name" value="Cytochrome P450"/>
    <property type="match status" value="1"/>
</dbReference>
<comment type="subcellular location">
    <subcellularLocation>
        <location evidence="2">Endoplasmic reticulum membrane</location>
        <topology evidence="2">Single-pass membrane protein</topology>
    </subcellularLocation>
</comment>
<evidence type="ECO:0000256" key="4">
    <source>
        <dbReference type="ARBA" id="ARBA00022617"/>
    </source>
</evidence>
<dbReference type="InterPro" id="IPR050529">
    <property type="entry name" value="CYP450_sterol_14alpha_dmase"/>
</dbReference>
<comment type="similarity">
    <text evidence="3 13">Belongs to the cytochrome P450 family.</text>
</comment>
<dbReference type="InterPro" id="IPR002403">
    <property type="entry name" value="Cyt_P450_E_grp-IV"/>
</dbReference>
<dbReference type="PRINTS" id="PR00465">
    <property type="entry name" value="EP450IV"/>
</dbReference>
<proteinExistence type="inferred from homology"/>
<dbReference type="PRINTS" id="PR00385">
    <property type="entry name" value="P450"/>
</dbReference>
<keyword evidence="14" id="KW-0812">Transmembrane</keyword>
<keyword evidence="10 14" id="KW-0472">Membrane</keyword>
<feature type="transmembrane region" description="Helical" evidence="14">
    <location>
        <begin position="53"/>
        <end position="70"/>
    </location>
</feature>
<keyword evidence="7 13" id="KW-0560">Oxidoreductase</keyword>
<keyword evidence="8 12" id="KW-0408">Iron</keyword>
<keyword evidence="6" id="KW-0256">Endoplasmic reticulum</keyword>
<keyword evidence="5 12" id="KW-0479">Metal-binding</keyword>
<comment type="cofactor">
    <cofactor evidence="1 12">
        <name>heme</name>
        <dbReference type="ChEBI" id="CHEBI:30413"/>
    </cofactor>
</comment>
<evidence type="ECO:0000256" key="9">
    <source>
        <dbReference type="ARBA" id="ARBA00023033"/>
    </source>
</evidence>
<dbReference type="CDD" id="cd11042">
    <property type="entry name" value="CYP51-like"/>
    <property type="match status" value="1"/>
</dbReference>
<accession>A0AAD9YHQ0</accession>
<evidence type="ECO:0000256" key="6">
    <source>
        <dbReference type="ARBA" id="ARBA00022824"/>
    </source>
</evidence>
<feature type="binding site" description="axial binding residue" evidence="12">
    <location>
        <position position="469"/>
    </location>
    <ligand>
        <name>heme</name>
        <dbReference type="ChEBI" id="CHEBI:30413"/>
    </ligand>
    <ligandPart>
        <name>Fe</name>
        <dbReference type="ChEBI" id="CHEBI:18248"/>
    </ligandPart>
</feature>
<evidence type="ECO:0000256" key="5">
    <source>
        <dbReference type="ARBA" id="ARBA00022723"/>
    </source>
</evidence>
<organism evidence="15 16">
    <name type="scientific">Colletotrichum kahawae</name>
    <name type="common">Coffee berry disease fungus</name>
    <dbReference type="NCBI Taxonomy" id="34407"/>
    <lineage>
        <taxon>Eukaryota</taxon>
        <taxon>Fungi</taxon>
        <taxon>Dikarya</taxon>
        <taxon>Ascomycota</taxon>
        <taxon>Pezizomycotina</taxon>
        <taxon>Sordariomycetes</taxon>
        <taxon>Hypocreomycetidae</taxon>
        <taxon>Glomerellales</taxon>
        <taxon>Glomerellaceae</taxon>
        <taxon>Colletotrichum</taxon>
        <taxon>Colletotrichum gloeosporioides species complex</taxon>
    </lineage>
</organism>
<dbReference type="EMBL" id="VYYT01000112">
    <property type="protein sequence ID" value="KAK2769228.1"/>
    <property type="molecule type" value="Genomic_DNA"/>
</dbReference>